<evidence type="ECO:0000313" key="18">
    <source>
        <dbReference type="EMBL" id="EFX91687.1"/>
    </source>
</evidence>
<evidence type="ECO:0000256" key="2">
    <source>
        <dbReference type="ARBA" id="ARBA00006417"/>
    </source>
</evidence>
<evidence type="ECO:0000256" key="10">
    <source>
        <dbReference type="ARBA" id="ARBA00022989"/>
    </source>
</evidence>
<evidence type="ECO:0000256" key="9">
    <source>
        <dbReference type="ARBA" id="ARBA00022982"/>
    </source>
</evidence>
<dbReference type="GO" id="GO:0009276">
    <property type="term" value="C:Gram-negative-bacterium-type cell wall"/>
    <property type="evidence" value="ECO:0007669"/>
    <property type="project" value="UniProtKB-UniRule"/>
</dbReference>
<keyword evidence="3 13" id="KW-0813">Transport</keyword>
<keyword evidence="16" id="KW-0732">Signal</keyword>
<evidence type="ECO:0000256" key="5">
    <source>
        <dbReference type="ARBA" id="ARBA00022519"/>
    </source>
</evidence>
<proteinExistence type="inferred from homology"/>
<dbReference type="HOGENOM" id="CLU_058814_0_0_6"/>
<evidence type="ECO:0000256" key="16">
    <source>
        <dbReference type="SAM" id="SignalP"/>
    </source>
</evidence>
<dbReference type="GO" id="GO:0005506">
    <property type="term" value="F:iron ion binding"/>
    <property type="evidence" value="ECO:0007669"/>
    <property type="project" value="UniProtKB-UniRule"/>
</dbReference>
<feature type="domain" description="NapC/NirT cytochrome c N-terminal" evidence="17">
    <location>
        <begin position="8"/>
        <end position="174"/>
    </location>
</feature>
<organism evidence="18 19">
    <name type="scientific">Actinobacillus ureae ATCC 25976</name>
    <dbReference type="NCBI Taxonomy" id="887324"/>
    <lineage>
        <taxon>Bacteria</taxon>
        <taxon>Pseudomonadati</taxon>
        <taxon>Pseudomonadota</taxon>
        <taxon>Gammaproteobacteria</taxon>
        <taxon>Pasteurellales</taxon>
        <taxon>Pasteurellaceae</taxon>
        <taxon>Actinobacillus</taxon>
    </lineage>
</organism>
<keyword evidence="4 13" id="KW-1003">Cell membrane</keyword>
<evidence type="ECO:0000256" key="12">
    <source>
        <dbReference type="ARBA" id="ARBA00023136"/>
    </source>
</evidence>
<dbReference type="PANTHER" id="PTHR30333:SF3">
    <property type="entry name" value="CYTOCHROME C-TYPE PROTEIN TORY"/>
    <property type="match status" value="1"/>
</dbReference>
<evidence type="ECO:0000256" key="7">
    <source>
        <dbReference type="ARBA" id="ARBA00022692"/>
    </source>
</evidence>
<feature type="binding site" description="covalent" evidence="14">
    <location>
        <position position="41"/>
    </location>
    <ligand>
        <name>heme</name>
        <dbReference type="ChEBI" id="CHEBI:30413"/>
        <label>1</label>
    </ligand>
</feature>
<feature type="binding site" description="covalent" evidence="14">
    <location>
        <position position="70"/>
    </location>
    <ligand>
        <name>heme</name>
        <dbReference type="ChEBI" id="CHEBI:30413"/>
        <label>2</label>
    </ligand>
</feature>
<feature type="binding site" description="axial binding residue" evidence="15">
    <location>
        <position position="322"/>
    </location>
    <ligand>
        <name>heme</name>
        <dbReference type="ChEBI" id="CHEBI:30413"/>
        <label>5</label>
    </ligand>
    <ligandPart>
        <name>Fe</name>
        <dbReference type="ChEBI" id="CHEBI:18248"/>
    </ligandPart>
</feature>
<dbReference type="InterPro" id="IPR051174">
    <property type="entry name" value="Cytochrome_c-type_ET"/>
</dbReference>
<dbReference type="InterPro" id="IPR005126">
    <property type="entry name" value="NapC/NirT_cyt_c_N"/>
</dbReference>
<dbReference type="PIRSF" id="PIRSF000014">
    <property type="entry name" value="4_hem_cytch_TorC"/>
    <property type="match status" value="1"/>
</dbReference>
<keyword evidence="7" id="KW-0812">Transmembrane</keyword>
<dbReference type="InterPro" id="IPR038266">
    <property type="entry name" value="NapC/NirT_cytc_sf"/>
</dbReference>
<comment type="subcellular location">
    <subcellularLocation>
        <location evidence="1">Cell inner membrane</location>
        <topology evidence="1">Single-pass type II membrane protein</topology>
    </subcellularLocation>
</comment>
<protein>
    <recommendedName>
        <fullName evidence="13">Cytochrome c-type protein</fullName>
    </recommendedName>
</protein>
<reference evidence="18 19" key="1">
    <citation type="submission" date="2011-01" db="EMBL/GenBank/DDBJ databases">
        <authorList>
            <person name="Muzny D."/>
            <person name="Qin X."/>
            <person name="Deng J."/>
            <person name="Jiang H."/>
            <person name="Liu Y."/>
            <person name="Qu J."/>
            <person name="Song X.-Z."/>
            <person name="Zhang L."/>
            <person name="Thornton R."/>
            <person name="Coyle M."/>
            <person name="Francisco L."/>
            <person name="Jackson L."/>
            <person name="Javaid M."/>
            <person name="Korchina V."/>
            <person name="Kovar C."/>
            <person name="Mata R."/>
            <person name="Mathew T."/>
            <person name="Ngo R."/>
            <person name="Nguyen L."/>
            <person name="Nguyen N."/>
            <person name="Okwuonu G."/>
            <person name="Ongeri F."/>
            <person name="Pham C."/>
            <person name="Simmons D."/>
            <person name="Wilczek-Boney K."/>
            <person name="Hale W."/>
            <person name="Jakkamsetti A."/>
            <person name="Pham P."/>
            <person name="Ruth R."/>
            <person name="San Lucas F."/>
            <person name="Warren J."/>
            <person name="Zhang J."/>
            <person name="Zhao Z."/>
            <person name="Zhou C."/>
            <person name="Zhu D."/>
            <person name="Lee S."/>
            <person name="Bess C."/>
            <person name="Blankenburg K."/>
            <person name="Forbes L."/>
            <person name="Fu Q."/>
            <person name="Gubbala S."/>
            <person name="Hirani K."/>
            <person name="Jayaseelan J.C."/>
            <person name="Lara F."/>
            <person name="Munidasa M."/>
            <person name="Palculict T."/>
            <person name="Patil S."/>
            <person name="Pu L.-L."/>
            <person name="Saada N."/>
            <person name="Tang L."/>
            <person name="Weissenberger G."/>
            <person name="Zhu Y."/>
            <person name="Hemphill L."/>
            <person name="Shang Y."/>
            <person name="Youmans B."/>
            <person name="Ayvaz T."/>
            <person name="Ross M."/>
            <person name="Santibanez J."/>
            <person name="Aqrawi P."/>
            <person name="Gross S."/>
            <person name="Joshi V."/>
            <person name="Fowler G."/>
            <person name="Nazareth L."/>
            <person name="Reid J."/>
            <person name="Worley K."/>
            <person name="Petrosino J."/>
            <person name="Highlander S."/>
            <person name="Gibbs R."/>
        </authorList>
    </citation>
    <scope>NUCLEOTIDE SEQUENCE [LARGE SCALE GENOMIC DNA]</scope>
    <source>
        <strain evidence="18 19">ATCC 25976</strain>
    </source>
</reference>
<feature type="binding site" description="axial binding residue" evidence="15">
    <location>
        <position position="164"/>
    </location>
    <ligand>
        <name>heme</name>
        <dbReference type="ChEBI" id="CHEBI:30413"/>
        <label>4</label>
    </ligand>
    <ligandPart>
        <name>Fe</name>
        <dbReference type="ChEBI" id="CHEBI:18248"/>
    </ligandPart>
</feature>
<dbReference type="GO" id="GO:0009055">
    <property type="term" value="F:electron transfer activity"/>
    <property type="evidence" value="ECO:0007669"/>
    <property type="project" value="UniProtKB-UniRule"/>
</dbReference>
<evidence type="ECO:0000256" key="1">
    <source>
        <dbReference type="ARBA" id="ARBA00004249"/>
    </source>
</evidence>
<dbReference type="Pfam" id="PF03264">
    <property type="entry name" value="Cytochrom_NNT"/>
    <property type="match status" value="1"/>
</dbReference>
<comment type="similarity">
    <text evidence="2 13">Belongs to the TorC/TorY family.</text>
</comment>
<evidence type="ECO:0000256" key="14">
    <source>
        <dbReference type="PIRSR" id="PIRSR000014-1"/>
    </source>
</evidence>
<dbReference type="AlphaFoldDB" id="E8KHD1"/>
<dbReference type="FunFam" id="1.10.3820.10:FF:000001">
    <property type="entry name" value="Cytochrome c-type protein"/>
    <property type="match status" value="1"/>
</dbReference>
<dbReference type="Proteomes" id="UP000005467">
    <property type="component" value="Unassembled WGS sequence"/>
</dbReference>
<accession>E8KHD1</accession>
<dbReference type="Gene3D" id="1.10.3820.10">
    <property type="entry name" value="Di-heme elbow motif domain"/>
    <property type="match status" value="1"/>
</dbReference>
<evidence type="ECO:0000313" key="19">
    <source>
        <dbReference type="Proteomes" id="UP000005467"/>
    </source>
</evidence>
<sequence length="374" mass="41173">MSKFKLSLVSGVLCVVLGAAALFGVQSAMKATSSTEFCVSCHSMSHPQAEWEGSVHFSNRKGIRAECSDCHVPQDGLHYVKAKVVALKDVWHTFVTNKLPDQEAYEANRLEMAQRVWAEMKETDSATCRSCHSFDAMIISEQKETAQKMHKLAQETNQTCIDCHKGIAHFMPEMQVDNSAALGELTKHAGQFSASDKTLYNLAMAPSQVAQGGEIRLLPFAEVSQWKESGDKVAGTIKGWQQVGAESIIYMGLGQRIMAGLVADEAKDKLTVHQTVHDNVTNSDWKEVRAEVTLPKTALTADIQALNRFGDNLNQTHCSGCHAPIGADHYTANQWIGVVNSMKDRTSMSADDVRAVTIYNVTQKMLRVVHTNFI</sequence>
<evidence type="ECO:0000256" key="15">
    <source>
        <dbReference type="PIRSR" id="PIRSR000014-2"/>
    </source>
</evidence>
<evidence type="ECO:0000256" key="3">
    <source>
        <dbReference type="ARBA" id="ARBA00022448"/>
    </source>
</evidence>
<feature type="binding site" description="covalent" evidence="14">
    <location>
        <position position="67"/>
    </location>
    <ligand>
        <name>heme</name>
        <dbReference type="ChEBI" id="CHEBI:30413"/>
        <label>2</label>
    </ligand>
</feature>
<keyword evidence="6 13" id="KW-0349">Heme</keyword>
<keyword evidence="19" id="KW-1185">Reference proteome</keyword>
<dbReference type="GO" id="GO:0009061">
    <property type="term" value="P:anaerobic respiration"/>
    <property type="evidence" value="ECO:0007669"/>
    <property type="project" value="TreeGrafter"/>
</dbReference>
<dbReference type="SUPFAM" id="SSF48695">
    <property type="entry name" value="Multiheme cytochromes"/>
    <property type="match status" value="1"/>
</dbReference>
<gene>
    <name evidence="18" type="ORF">HMPREF0027_1248</name>
</gene>
<keyword evidence="10" id="KW-1133">Transmembrane helix</keyword>
<feature type="binding site" description="covalent" evidence="14">
    <location>
        <position position="128"/>
    </location>
    <ligand>
        <name>heme</name>
        <dbReference type="ChEBI" id="CHEBI:30413"/>
        <label>3</label>
    </ligand>
</feature>
<feature type="chain" id="PRO_5003226272" description="Cytochrome c-type protein" evidence="16">
    <location>
        <begin position="22"/>
        <end position="374"/>
    </location>
</feature>
<dbReference type="GO" id="GO:0020037">
    <property type="term" value="F:heme binding"/>
    <property type="evidence" value="ECO:0007669"/>
    <property type="project" value="UniProtKB-UniRule"/>
</dbReference>
<feature type="binding site" description="covalent" evidence="14">
    <location>
        <position position="38"/>
    </location>
    <ligand>
        <name>heme</name>
        <dbReference type="ChEBI" id="CHEBI:30413"/>
        <label>1</label>
    </ligand>
</feature>
<feature type="binding site" description="axial binding residue" evidence="15">
    <location>
        <position position="132"/>
    </location>
    <ligand>
        <name>heme</name>
        <dbReference type="ChEBI" id="CHEBI:30413"/>
        <label>3</label>
    </ligand>
    <ligandPart>
        <name>Fe</name>
        <dbReference type="ChEBI" id="CHEBI:18248"/>
    </ligandPart>
</feature>
<evidence type="ECO:0000256" key="8">
    <source>
        <dbReference type="ARBA" id="ARBA00022723"/>
    </source>
</evidence>
<keyword evidence="8 13" id="KW-0479">Metal-binding</keyword>
<dbReference type="InterPro" id="IPR036280">
    <property type="entry name" value="Multihaem_cyt_sf"/>
</dbReference>
<feature type="binding site" description="covalent" evidence="14">
    <location>
        <position position="131"/>
    </location>
    <ligand>
        <name>heme</name>
        <dbReference type="ChEBI" id="CHEBI:30413"/>
        <label>3</label>
    </ligand>
</feature>
<feature type="binding site" description="axial binding residue" evidence="15">
    <location>
        <position position="42"/>
    </location>
    <ligand>
        <name>heme</name>
        <dbReference type="ChEBI" id="CHEBI:30413"/>
        <label>1</label>
    </ligand>
    <ligandPart>
        <name>Fe</name>
        <dbReference type="ChEBI" id="CHEBI:18248"/>
    </ligandPart>
</feature>
<dbReference type="InterPro" id="IPR009154">
    <property type="entry name" value="Membr-bd_4haem_cyt_TorC"/>
</dbReference>
<evidence type="ECO:0000256" key="13">
    <source>
        <dbReference type="PIRNR" id="PIRNR000014"/>
    </source>
</evidence>
<evidence type="ECO:0000256" key="6">
    <source>
        <dbReference type="ARBA" id="ARBA00022617"/>
    </source>
</evidence>
<evidence type="ECO:0000259" key="17">
    <source>
        <dbReference type="Pfam" id="PF03264"/>
    </source>
</evidence>
<feature type="signal peptide" evidence="16">
    <location>
        <begin position="1"/>
        <end position="21"/>
    </location>
</feature>
<comment type="caution">
    <text evidence="18">The sequence shown here is derived from an EMBL/GenBank/DDBJ whole genome shotgun (WGS) entry which is preliminary data.</text>
</comment>
<dbReference type="EMBL" id="AEVG01000090">
    <property type="protein sequence ID" value="EFX91687.1"/>
    <property type="molecule type" value="Genomic_DNA"/>
</dbReference>
<keyword evidence="12 13" id="KW-0472">Membrane</keyword>
<keyword evidence="11 13" id="KW-0408">Iron</keyword>
<comment type="PTM">
    <text evidence="14">Binds 5 heme groups per subunit.</text>
</comment>
<feature type="binding site" description="covalent" evidence="14">
    <location>
        <position position="321"/>
    </location>
    <ligand>
        <name>heme</name>
        <dbReference type="ChEBI" id="CHEBI:30413"/>
        <label>5</label>
    </ligand>
</feature>
<evidence type="ECO:0000256" key="11">
    <source>
        <dbReference type="ARBA" id="ARBA00023004"/>
    </source>
</evidence>
<dbReference type="GO" id="GO:0005886">
    <property type="term" value="C:plasma membrane"/>
    <property type="evidence" value="ECO:0007669"/>
    <property type="project" value="UniProtKB-SubCell"/>
</dbReference>
<evidence type="ECO:0000256" key="4">
    <source>
        <dbReference type="ARBA" id="ARBA00022475"/>
    </source>
</evidence>
<keyword evidence="9 13" id="KW-0249">Electron transport</keyword>
<name>E8KHD1_9PAST</name>
<feature type="binding site" description="covalent" evidence="14">
    <location>
        <position position="160"/>
    </location>
    <ligand>
        <name>heme</name>
        <dbReference type="ChEBI" id="CHEBI:30413"/>
        <label>4</label>
    </ligand>
</feature>
<feature type="binding site" description="covalent" evidence="14">
    <location>
        <position position="318"/>
    </location>
    <ligand>
        <name>heme</name>
        <dbReference type="ChEBI" id="CHEBI:30413"/>
        <label>5</label>
    </ligand>
</feature>
<feature type="binding site" description="covalent" evidence="14">
    <location>
        <position position="163"/>
    </location>
    <ligand>
        <name>heme</name>
        <dbReference type="ChEBI" id="CHEBI:30413"/>
        <label>4</label>
    </ligand>
</feature>
<keyword evidence="5 13" id="KW-0997">Cell inner membrane</keyword>
<dbReference type="PANTHER" id="PTHR30333">
    <property type="entry name" value="CYTOCHROME C-TYPE PROTEIN"/>
    <property type="match status" value="1"/>
</dbReference>
<feature type="binding site" description="axial binding residue" evidence="15">
    <location>
        <position position="71"/>
    </location>
    <ligand>
        <name>heme</name>
        <dbReference type="ChEBI" id="CHEBI:30413"/>
        <label>2</label>
    </ligand>
    <ligandPart>
        <name>Fe</name>
        <dbReference type="ChEBI" id="CHEBI:18248"/>
    </ligandPart>
</feature>